<organism evidence="1 2">
    <name type="scientific">Dreissena polymorpha</name>
    <name type="common">Zebra mussel</name>
    <name type="synonym">Mytilus polymorpha</name>
    <dbReference type="NCBI Taxonomy" id="45954"/>
    <lineage>
        <taxon>Eukaryota</taxon>
        <taxon>Metazoa</taxon>
        <taxon>Spiralia</taxon>
        <taxon>Lophotrochozoa</taxon>
        <taxon>Mollusca</taxon>
        <taxon>Bivalvia</taxon>
        <taxon>Autobranchia</taxon>
        <taxon>Heteroconchia</taxon>
        <taxon>Euheterodonta</taxon>
        <taxon>Imparidentia</taxon>
        <taxon>Neoheterodontei</taxon>
        <taxon>Myida</taxon>
        <taxon>Dreissenoidea</taxon>
        <taxon>Dreissenidae</taxon>
        <taxon>Dreissena</taxon>
    </lineage>
</organism>
<dbReference type="EMBL" id="JAIWYP010000010">
    <property type="protein sequence ID" value="KAH3751189.1"/>
    <property type="molecule type" value="Genomic_DNA"/>
</dbReference>
<reference evidence="1" key="1">
    <citation type="journal article" date="2019" name="bioRxiv">
        <title>The Genome of the Zebra Mussel, Dreissena polymorpha: A Resource for Invasive Species Research.</title>
        <authorList>
            <person name="McCartney M.A."/>
            <person name="Auch B."/>
            <person name="Kono T."/>
            <person name="Mallez S."/>
            <person name="Zhang Y."/>
            <person name="Obille A."/>
            <person name="Becker A."/>
            <person name="Abrahante J.E."/>
            <person name="Garbe J."/>
            <person name="Badalamenti J.P."/>
            <person name="Herman A."/>
            <person name="Mangelson H."/>
            <person name="Liachko I."/>
            <person name="Sullivan S."/>
            <person name="Sone E.D."/>
            <person name="Koren S."/>
            <person name="Silverstein K.A.T."/>
            <person name="Beckman K.B."/>
            <person name="Gohl D.M."/>
        </authorList>
    </citation>
    <scope>NUCLEOTIDE SEQUENCE</scope>
    <source>
        <strain evidence="1">Duluth1</strain>
        <tissue evidence="1">Whole animal</tissue>
    </source>
</reference>
<accession>A0A9D4DP61</accession>
<proteinExistence type="predicted"/>
<dbReference type="PANTHER" id="PTHR46601">
    <property type="entry name" value="ULP_PROTEASE DOMAIN-CONTAINING PROTEIN"/>
    <property type="match status" value="1"/>
</dbReference>
<name>A0A9D4DP61_DREPO</name>
<reference evidence="1" key="2">
    <citation type="submission" date="2020-11" db="EMBL/GenBank/DDBJ databases">
        <authorList>
            <person name="McCartney M.A."/>
            <person name="Auch B."/>
            <person name="Kono T."/>
            <person name="Mallez S."/>
            <person name="Becker A."/>
            <person name="Gohl D.M."/>
            <person name="Silverstein K.A.T."/>
            <person name="Koren S."/>
            <person name="Bechman K.B."/>
            <person name="Herman A."/>
            <person name="Abrahante J.E."/>
            <person name="Garbe J."/>
        </authorList>
    </citation>
    <scope>NUCLEOTIDE SEQUENCE</scope>
    <source>
        <strain evidence="1">Duluth1</strain>
        <tissue evidence="1">Whole animal</tissue>
    </source>
</reference>
<dbReference type="Proteomes" id="UP000828390">
    <property type="component" value="Unassembled WGS sequence"/>
</dbReference>
<comment type="caution">
    <text evidence="1">The sequence shown here is derived from an EMBL/GenBank/DDBJ whole genome shotgun (WGS) entry which is preliminary data.</text>
</comment>
<protein>
    <submittedName>
        <fullName evidence="1">Uncharacterized protein</fullName>
    </submittedName>
</protein>
<keyword evidence="2" id="KW-1185">Reference proteome</keyword>
<evidence type="ECO:0000313" key="2">
    <source>
        <dbReference type="Proteomes" id="UP000828390"/>
    </source>
</evidence>
<sequence>MLTYFRSKLESFTQHQFSANWKINQLNSLKQCLQENTCLVVNAFSENYRGIKKDELQSGYFCKTEVSIHVSVIYRYVVVKYEHVNENELVSELMFCISPDGIHDHFLNSGGNKISPR</sequence>
<dbReference type="PANTHER" id="PTHR46601:SF1">
    <property type="entry name" value="ADF-H DOMAIN-CONTAINING PROTEIN"/>
    <property type="match status" value="1"/>
</dbReference>
<dbReference type="AlphaFoldDB" id="A0A9D4DP61"/>
<evidence type="ECO:0000313" key="1">
    <source>
        <dbReference type="EMBL" id="KAH3751189.1"/>
    </source>
</evidence>
<gene>
    <name evidence="1" type="ORF">DPMN_185738</name>
</gene>